<dbReference type="RefSeq" id="WP_121854703.1">
    <property type="nucleotide sequence ID" value="NZ_JAKILH010000143.1"/>
</dbReference>
<dbReference type="AlphaFoldDB" id="A0A3A6TPN0"/>
<accession>A0A3A6TPN0</accession>
<gene>
    <name evidence="2" type="ORF">D5R81_16390</name>
</gene>
<dbReference type="Proteomes" id="UP000273022">
    <property type="component" value="Unassembled WGS sequence"/>
</dbReference>
<keyword evidence="3" id="KW-1185">Reference proteome</keyword>
<evidence type="ECO:0000313" key="3">
    <source>
        <dbReference type="Proteomes" id="UP000273022"/>
    </source>
</evidence>
<dbReference type="EMBL" id="QYYH01000132">
    <property type="protein sequence ID" value="RJY07168.1"/>
    <property type="molecule type" value="Genomic_DNA"/>
</dbReference>
<comment type="caution">
    <text evidence="2">The sequence shown here is derived from an EMBL/GenBank/DDBJ whole genome shotgun (WGS) entry which is preliminary data.</text>
</comment>
<name>A0A3A6TPN0_9GAMM</name>
<protein>
    <submittedName>
        <fullName evidence="2">Uncharacterized protein</fullName>
    </submittedName>
</protein>
<organism evidence="2 3">
    <name type="scientific">Parashewanella spongiae</name>
    <dbReference type="NCBI Taxonomy" id="342950"/>
    <lineage>
        <taxon>Bacteria</taxon>
        <taxon>Pseudomonadati</taxon>
        <taxon>Pseudomonadota</taxon>
        <taxon>Gammaproteobacteria</taxon>
        <taxon>Alteromonadales</taxon>
        <taxon>Shewanellaceae</taxon>
        <taxon>Parashewanella</taxon>
    </lineage>
</organism>
<proteinExistence type="predicted"/>
<feature type="region of interest" description="Disordered" evidence="1">
    <location>
        <begin position="189"/>
        <end position="218"/>
    </location>
</feature>
<feature type="compositionally biased region" description="Basic and acidic residues" evidence="1">
    <location>
        <begin position="204"/>
        <end position="218"/>
    </location>
</feature>
<evidence type="ECO:0000313" key="2">
    <source>
        <dbReference type="EMBL" id="RJY07168.1"/>
    </source>
</evidence>
<sequence length="345" mass="38511">MAISSVASFACRCFDGWCYTNEPSLDANDVTENEALVVHSTINSAPQDTSSHPASYGASKQVILTQPQEIGDFESLSTSDSTIFEEYPQETVLAPFASNKWGAYGGASLAAIGGTATFLTSAFAMPLYWPAIGLCVTGTMASQSCSPLGVAYDHYKNLNKSELSVEVIRKLDQADKDYKLDLGTIRAGRNRQHRLQQSSSKSPIQDHDSSKVSHDHVDQSVNRLNQLPPPQLDAISMVCTKKLLPMELTSHYSCKARSYYYSLRDPVFIRGINQPISARQVVVMIDNNIKLRCGEFIIKERIIHPKDYSEKQNARVRLLGQCFLYLDKNEAEKFQESYAKLRREF</sequence>
<reference evidence="2 3" key="1">
    <citation type="submission" date="2018-09" db="EMBL/GenBank/DDBJ databases">
        <title>Phylogeny of the Shewanellaceae, and recommendation for two new genera, Pseudoshewanella and Parashewanella.</title>
        <authorList>
            <person name="Wang G."/>
        </authorList>
    </citation>
    <scope>NUCLEOTIDE SEQUENCE [LARGE SCALE GENOMIC DNA]</scope>
    <source>
        <strain evidence="2 3">KCTC 22492</strain>
    </source>
</reference>
<evidence type="ECO:0000256" key="1">
    <source>
        <dbReference type="SAM" id="MobiDB-lite"/>
    </source>
</evidence>